<feature type="transmembrane region" description="Helical" evidence="2">
    <location>
        <begin position="128"/>
        <end position="149"/>
    </location>
</feature>
<name>A0AAV5SUS8_9BILA</name>
<evidence type="ECO:0000256" key="1">
    <source>
        <dbReference type="SAM" id="MobiDB-lite"/>
    </source>
</evidence>
<keyword evidence="2" id="KW-0472">Membrane</keyword>
<evidence type="ECO:0000313" key="4">
    <source>
        <dbReference type="Proteomes" id="UP001432027"/>
    </source>
</evidence>
<feature type="non-terminal residue" evidence="3">
    <location>
        <position position="1"/>
    </location>
</feature>
<dbReference type="Gene3D" id="3.30.30.120">
    <property type="entry name" value="Diapause-specific peptide"/>
    <property type="match status" value="1"/>
</dbReference>
<keyword evidence="2" id="KW-0812">Transmembrane</keyword>
<comment type="caution">
    <text evidence="3">The sequence shown here is derived from an EMBL/GenBank/DDBJ whole genome shotgun (WGS) entry which is preliminary data.</text>
</comment>
<keyword evidence="4" id="KW-1185">Reference proteome</keyword>
<evidence type="ECO:0000313" key="3">
    <source>
        <dbReference type="EMBL" id="GMS86883.1"/>
    </source>
</evidence>
<dbReference type="InterPro" id="IPR038203">
    <property type="entry name" value="Diapausin_sf"/>
</dbReference>
<protein>
    <submittedName>
        <fullName evidence="3">Uncharacterized protein</fullName>
    </submittedName>
</protein>
<accession>A0AAV5SUS8</accession>
<gene>
    <name evidence="3" type="ORF">PENTCL1PPCAC_9058</name>
</gene>
<reference evidence="3" key="1">
    <citation type="submission" date="2023-10" db="EMBL/GenBank/DDBJ databases">
        <title>Genome assembly of Pristionchus species.</title>
        <authorList>
            <person name="Yoshida K."/>
            <person name="Sommer R.J."/>
        </authorList>
    </citation>
    <scope>NUCLEOTIDE SEQUENCE</scope>
    <source>
        <strain evidence="3">RS0144</strain>
    </source>
</reference>
<proteinExistence type="predicted"/>
<keyword evidence="2" id="KW-1133">Transmembrane helix</keyword>
<sequence length="189" mass="20894">CLLCSLFVEIIAAEIRSHYVKPCNMDCHKIERERNACCIAHDYEGMVGGKCSGKEAYCFGKKEEEIVLGDTSQTTSPASMPVNSKTIPPQITNSTRNTITISPPIISSTDNPETTSPPVEISWTNSQWLSASILSVLFLVSCMGSLYFIKRKMLPSRPSAEAHHDSERSSFIDIEAFNRHRGAANIPRV</sequence>
<dbReference type="AlphaFoldDB" id="A0AAV5SUS8"/>
<dbReference type="EMBL" id="BTSX01000002">
    <property type="protein sequence ID" value="GMS86883.1"/>
    <property type="molecule type" value="Genomic_DNA"/>
</dbReference>
<organism evidence="3 4">
    <name type="scientific">Pristionchus entomophagus</name>
    <dbReference type="NCBI Taxonomy" id="358040"/>
    <lineage>
        <taxon>Eukaryota</taxon>
        <taxon>Metazoa</taxon>
        <taxon>Ecdysozoa</taxon>
        <taxon>Nematoda</taxon>
        <taxon>Chromadorea</taxon>
        <taxon>Rhabditida</taxon>
        <taxon>Rhabditina</taxon>
        <taxon>Diplogasteromorpha</taxon>
        <taxon>Diplogasteroidea</taxon>
        <taxon>Neodiplogasteridae</taxon>
        <taxon>Pristionchus</taxon>
    </lineage>
</organism>
<dbReference type="Pfam" id="PF08036">
    <property type="entry name" value="Antimicrobial_6"/>
    <property type="match status" value="1"/>
</dbReference>
<dbReference type="Proteomes" id="UP001432027">
    <property type="component" value="Unassembled WGS sequence"/>
</dbReference>
<evidence type="ECO:0000256" key="2">
    <source>
        <dbReference type="SAM" id="Phobius"/>
    </source>
</evidence>
<feature type="region of interest" description="Disordered" evidence="1">
    <location>
        <begin position="71"/>
        <end position="94"/>
    </location>
</feature>
<feature type="compositionally biased region" description="Polar residues" evidence="1">
    <location>
        <begin position="71"/>
        <end position="90"/>
    </location>
</feature>